<dbReference type="GO" id="GO:0005770">
    <property type="term" value="C:late endosome"/>
    <property type="evidence" value="ECO:0007669"/>
    <property type="project" value="TreeGrafter"/>
</dbReference>
<dbReference type="Pfam" id="PF00071">
    <property type="entry name" value="Ras"/>
    <property type="match status" value="1"/>
</dbReference>
<reference evidence="5" key="1">
    <citation type="journal article" date="2023" name="IScience">
        <title>Live-bearing cockroach genome reveals convergent evolutionary mechanisms linked to viviparity in insects and beyond.</title>
        <authorList>
            <person name="Fouks B."/>
            <person name="Harrison M.C."/>
            <person name="Mikhailova A.A."/>
            <person name="Marchal E."/>
            <person name="English S."/>
            <person name="Carruthers M."/>
            <person name="Jennings E.C."/>
            <person name="Chiamaka E.L."/>
            <person name="Frigard R.A."/>
            <person name="Pippel M."/>
            <person name="Attardo G.M."/>
            <person name="Benoit J.B."/>
            <person name="Bornberg-Bauer E."/>
            <person name="Tobe S.S."/>
        </authorList>
    </citation>
    <scope>NUCLEOTIDE SEQUENCE</scope>
    <source>
        <strain evidence="5">Stay&amp;Tobe</strain>
    </source>
</reference>
<feature type="compositionally biased region" description="Polar residues" evidence="4">
    <location>
        <begin position="67"/>
        <end position="77"/>
    </location>
</feature>
<evidence type="ECO:0000313" key="6">
    <source>
        <dbReference type="Proteomes" id="UP001233999"/>
    </source>
</evidence>
<dbReference type="SMART" id="SM00175">
    <property type="entry name" value="RAB"/>
    <property type="match status" value="1"/>
</dbReference>
<keyword evidence="3" id="KW-0342">GTP-binding</keyword>
<dbReference type="PRINTS" id="PR00449">
    <property type="entry name" value="RASTRNSFRMNG"/>
</dbReference>
<feature type="compositionally biased region" description="Polar residues" evidence="4">
    <location>
        <begin position="11"/>
        <end position="32"/>
    </location>
</feature>
<organism evidence="5 6">
    <name type="scientific">Diploptera punctata</name>
    <name type="common">Pacific beetle cockroach</name>
    <dbReference type="NCBI Taxonomy" id="6984"/>
    <lineage>
        <taxon>Eukaryota</taxon>
        <taxon>Metazoa</taxon>
        <taxon>Ecdysozoa</taxon>
        <taxon>Arthropoda</taxon>
        <taxon>Hexapoda</taxon>
        <taxon>Insecta</taxon>
        <taxon>Pterygota</taxon>
        <taxon>Neoptera</taxon>
        <taxon>Polyneoptera</taxon>
        <taxon>Dictyoptera</taxon>
        <taxon>Blattodea</taxon>
        <taxon>Blaberoidea</taxon>
        <taxon>Blaberidae</taxon>
        <taxon>Diplopterinae</taxon>
        <taxon>Diploptera</taxon>
    </lineage>
</organism>
<dbReference type="AlphaFoldDB" id="A0AAD7ZCW4"/>
<comment type="caution">
    <text evidence="5">The sequence shown here is derived from an EMBL/GenBank/DDBJ whole genome shotgun (WGS) entry which is preliminary data.</text>
</comment>
<dbReference type="PANTHER" id="PTHR47981">
    <property type="entry name" value="RAB FAMILY"/>
    <property type="match status" value="1"/>
</dbReference>
<dbReference type="SUPFAM" id="SSF52540">
    <property type="entry name" value="P-loop containing nucleoside triphosphate hydrolases"/>
    <property type="match status" value="1"/>
</dbReference>
<evidence type="ECO:0000313" key="5">
    <source>
        <dbReference type="EMBL" id="KAJ9577658.1"/>
    </source>
</evidence>
<dbReference type="GO" id="GO:0005764">
    <property type="term" value="C:lysosome"/>
    <property type="evidence" value="ECO:0007669"/>
    <property type="project" value="TreeGrafter"/>
</dbReference>
<evidence type="ECO:0000256" key="4">
    <source>
        <dbReference type="SAM" id="MobiDB-lite"/>
    </source>
</evidence>
<dbReference type="Proteomes" id="UP001233999">
    <property type="component" value="Unassembled WGS sequence"/>
</dbReference>
<dbReference type="EMBL" id="JASPKZ010009350">
    <property type="protein sequence ID" value="KAJ9577658.1"/>
    <property type="molecule type" value="Genomic_DNA"/>
</dbReference>
<reference evidence="5" key="2">
    <citation type="submission" date="2023-05" db="EMBL/GenBank/DDBJ databases">
        <authorList>
            <person name="Fouks B."/>
        </authorList>
    </citation>
    <scope>NUCLEOTIDE SEQUENCE</scope>
    <source>
        <strain evidence="5">Stay&amp;Tobe</strain>
        <tissue evidence="5">Testes</tissue>
    </source>
</reference>
<dbReference type="InterPro" id="IPR001806">
    <property type="entry name" value="Small_GTPase"/>
</dbReference>
<dbReference type="GO" id="GO:0003924">
    <property type="term" value="F:GTPase activity"/>
    <property type="evidence" value="ECO:0007669"/>
    <property type="project" value="InterPro"/>
</dbReference>
<proteinExistence type="inferred from homology"/>
<dbReference type="PANTHER" id="PTHR47981:SF39">
    <property type="entry name" value="RAS-RELATED PROTEIN RAB"/>
    <property type="match status" value="1"/>
</dbReference>
<feature type="region of interest" description="Disordered" evidence="4">
    <location>
        <begin position="1"/>
        <end position="32"/>
    </location>
</feature>
<dbReference type="InterPro" id="IPR027417">
    <property type="entry name" value="P-loop_NTPase"/>
</dbReference>
<evidence type="ECO:0000256" key="1">
    <source>
        <dbReference type="ARBA" id="ARBA00006270"/>
    </source>
</evidence>
<dbReference type="GO" id="GO:0005525">
    <property type="term" value="F:GTP binding"/>
    <property type="evidence" value="ECO:0007669"/>
    <property type="project" value="UniProtKB-KW"/>
</dbReference>
<dbReference type="GO" id="GO:0008333">
    <property type="term" value="P:endosome to lysosome transport"/>
    <property type="evidence" value="ECO:0007669"/>
    <property type="project" value="TreeGrafter"/>
</dbReference>
<name>A0AAD7ZCW4_DIPPU</name>
<dbReference type="GO" id="GO:0090385">
    <property type="term" value="P:phagosome-lysosome fusion"/>
    <property type="evidence" value="ECO:0007669"/>
    <property type="project" value="TreeGrafter"/>
</dbReference>
<accession>A0AAD7ZCW4</accession>
<keyword evidence="2" id="KW-0547">Nucleotide-binding</keyword>
<sequence length="432" mass="49247">MNGIRSDIYENDSSSSEEQYITASSGTSNEEYIDCCSSSSTRNRMFDFKGTETNVEPSENESDHSDSTPTNTVIRNDSETQIFDLDDIYDENLLRGDSSVSDHNIPPGSNFDQLYLKRKTLPVSYSNPSVSDLDNDFDLVGAERTIVSVPCDNSKISRTPLKLEYSPIEYKTLYFNENAFSTVRIREEDTFMSTEIVDKLRSKTIRENEKEIFKMLHDKEHLYKSCRTNEAECSRRSVSASTTEISNFVDETEGGGNITNKDNYSSSVDIIPEEKSVTISSSLQRLILPHVKTSVSLPQELHGDRVKHYIFKVLVYGKSGTGKTSIIQRYTRNLFRQYRLSNRSVDMYVKLLKRDEANMVQLNIWDVPAVCDIESTKYEDANGSFIIHDVIRSDTLRGIRRWKHFIDTKIQLPNGEPIPCVLLANKVSLTQK</sequence>
<evidence type="ECO:0000256" key="2">
    <source>
        <dbReference type="ARBA" id="ARBA00022741"/>
    </source>
</evidence>
<evidence type="ECO:0000256" key="3">
    <source>
        <dbReference type="ARBA" id="ARBA00023134"/>
    </source>
</evidence>
<keyword evidence="6" id="KW-1185">Reference proteome</keyword>
<comment type="similarity">
    <text evidence="1">Belongs to the small GTPase superfamily. Rab family.</text>
</comment>
<dbReference type="GO" id="GO:0045335">
    <property type="term" value="C:phagocytic vesicle"/>
    <property type="evidence" value="ECO:0007669"/>
    <property type="project" value="TreeGrafter"/>
</dbReference>
<dbReference type="Gene3D" id="3.40.50.300">
    <property type="entry name" value="P-loop containing nucleotide triphosphate hydrolases"/>
    <property type="match status" value="1"/>
</dbReference>
<protein>
    <submittedName>
        <fullName evidence="5">Uncharacterized protein</fullName>
    </submittedName>
</protein>
<gene>
    <name evidence="5" type="ORF">L9F63_005738</name>
</gene>
<feature type="region of interest" description="Disordered" evidence="4">
    <location>
        <begin position="51"/>
        <end position="77"/>
    </location>
</feature>
<dbReference type="PROSITE" id="PS51419">
    <property type="entry name" value="RAB"/>
    <property type="match status" value="1"/>
</dbReference>